<dbReference type="Gene3D" id="1.10.3480.10">
    <property type="entry name" value="TorD-like"/>
    <property type="match status" value="1"/>
</dbReference>
<dbReference type="Pfam" id="PF02613">
    <property type="entry name" value="Nitrate_red_del"/>
    <property type="match status" value="1"/>
</dbReference>
<dbReference type="SUPFAM" id="SSF89155">
    <property type="entry name" value="TorD-like"/>
    <property type="match status" value="1"/>
</dbReference>
<evidence type="ECO:0000256" key="1">
    <source>
        <dbReference type="ARBA" id="ARBA00023063"/>
    </source>
</evidence>
<keyword evidence="3" id="KW-1185">Reference proteome</keyword>
<dbReference type="Proteomes" id="UP000176288">
    <property type="component" value="Chromosome"/>
</dbReference>
<dbReference type="GO" id="GO:0042128">
    <property type="term" value="P:nitrate assimilation"/>
    <property type="evidence" value="ECO:0007669"/>
    <property type="project" value="UniProtKB-KW"/>
</dbReference>
<dbReference type="PANTHER" id="PTHR43680">
    <property type="entry name" value="NITRATE REDUCTASE MOLYBDENUM COFACTOR ASSEMBLY CHAPERONE"/>
    <property type="match status" value="1"/>
</dbReference>
<evidence type="ECO:0000313" key="3">
    <source>
        <dbReference type="Proteomes" id="UP000176288"/>
    </source>
</evidence>
<organism evidence="2 3">
    <name type="scientific">Boudabousia tangfeifanii</name>
    <dbReference type="NCBI Taxonomy" id="1912795"/>
    <lineage>
        <taxon>Bacteria</taxon>
        <taxon>Bacillati</taxon>
        <taxon>Actinomycetota</taxon>
        <taxon>Actinomycetes</taxon>
        <taxon>Actinomycetales</taxon>
        <taxon>Actinomycetaceae</taxon>
        <taxon>Boudabousia</taxon>
    </lineage>
</organism>
<keyword evidence="1" id="KW-0534">Nitrate assimilation</keyword>
<accession>A0A1D9MMV5</accession>
<dbReference type="STRING" id="1912795.BK816_06885"/>
<dbReference type="InterPro" id="IPR003765">
    <property type="entry name" value="NO3_reductase_chaperone_NarJ"/>
</dbReference>
<dbReference type="NCBIfam" id="TIGR00684">
    <property type="entry name" value="narJ"/>
    <property type="match status" value="1"/>
</dbReference>
<dbReference type="KEGG" id="avu:BK816_06885"/>
<dbReference type="AlphaFoldDB" id="A0A1D9MMV5"/>
<evidence type="ECO:0000313" key="2">
    <source>
        <dbReference type="EMBL" id="AOZ73519.1"/>
    </source>
</evidence>
<reference evidence="2 3" key="1">
    <citation type="submission" date="2016-10" db="EMBL/GenBank/DDBJ databases">
        <title>Actinomyces aegypiusis sp. nov., isolated from the Aegypius monachus in Qinghai Tibet Plateau China.</title>
        <authorList>
            <person name="Wang Y."/>
        </authorList>
    </citation>
    <scope>NUCLEOTIDE SEQUENCE [LARGE SCALE GENOMIC DNA]</scope>
    <source>
        <strain evidence="2 3">VUL4_3</strain>
    </source>
</reference>
<proteinExistence type="predicted"/>
<gene>
    <name evidence="2" type="ORF">BK816_06885</name>
</gene>
<protein>
    <submittedName>
        <fullName evidence="2">Nitrate reductase molybdenum cofactor assembly chaperone</fullName>
    </submittedName>
</protein>
<dbReference type="EMBL" id="CP017812">
    <property type="protein sequence ID" value="AOZ73519.1"/>
    <property type="molecule type" value="Genomic_DNA"/>
</dbReference>
<dbReference type="PANTHER" id="PTHR43680:SF2">
    <property type="entry name" value="NITRATE REDUCTASE MOLYBDENUM COFACTOR ASSEMBLY CHAPERONE NARJ"/>
    <property type="match status" value="1"/>
</dbReference>
<dbReference type="InterPro" id="IPR020945">
    <property type="entry name" value="DMSO/NO3_reduct_chaperone"/>
</dbReference>
<dbReference type="GO" id="GO:0016530">
    <property type="term" value="F:metallochaperone activity"/>
    <property type="evidence" value="ECO:0007669"/>
    <property type="project" value="TreeGrafter"/>
</dbReference>
<name>A0A1D9MMV5_9ACTO</name>
<dbReference type="InterPro" id="IPR036411">
    <property type="entry name" value="TorD-like_sf"/>
</dbReference>
<dbReference type="GO" id="GO:0051131">
    <property type="term" value="P:chaperone-mediated protein complex assembly"/>
    <property type="evidence" value="ECO:0007669"/>
    <property type="project" value="InterPro"/>
</dbReference>
<dbReference type="GO" id="GO:0051082">
    <property type="term" value="F:unfolded protein binding"/>
    <property type="evidence" value="ECO:0007669"/>
    <property type="project" value="InterPro"/>
</dbReference>
<sequence>MTDSQRTIVYMAASLLLDYPGEDFEQRLATVRESIDELPLALADRFVAFCDWAQGQTRTEVESAYVETFDQKRRCAPYLTYYAVGDTRTRGAALLTFQELLKAAGFELTGSELPDYLPIVLELSARSDDPAVQALLPAYREGLEVLRAALGQLSSPWTALVENVCAVLGPIPDETMELYQKLIRQGPPAELVGTGELPFPTSIPGV</sequence>